<name>A0AAW6LT08_RHOSG</name>
<dbReference type="RefSeq" id="WP_275232154.1">
    <property type="nucleotide sequence ID" value="NZ_JARDXE010000014.1"/>
</dbReference>
<protein>
    <submittedName>
        <fullName evidence="1">Uncharacterized protein</fullName>
    </submittedName>
</protein>
<accession>A0AAW6LT08</accession>
<sequence>MMTAKQLHLRSVADEDNSSDGRAALTNIGAMLDALDIAQFGVSDAVEALRLAYDGAAATAQLKTFLATEAENQDIVNHLADAARSIRAARALSCGLVTHPNAH</sequence>
<dbReference type="Proteomes" id="UP001217325">
    <property type="component" value="Unassembled WGS sequence"/>
</dbReference>
<gene>
    <name evidence="1" type="ORF">PXH69_21675</name>
</gene>
<organism evidence="1 2">
    <name type="scientific">Rhodococcus qingshengii</name>
    <dbReference type="NCBI Taxonomy" id="334542"/>
    <lineage>
        <taxon>Bacteria</taxon>
        <taxon>Bacillati</taxon>
        <taxon>Actinomycetota</taxon>
        <taxon>Actinomycetes</taxon>
        <taxon>Mycobacteriales</taxon>
        <taxon>Nocardiaceae</taxon>
        <taxon>Rhodococcus</taxon>
        <taxon>Rhodococcus erythropolis group</taxon>
    </lineage>
</organism>
<evidence type="ECO:0000313" key="2">
    <source>
        <dbReference type="Proteomes" id="UP001217325"/>
    </source>
</evidence>
<comment type="caution">
    <text evidence="1">The sequence shown here is derived from an EMBL/GenBank/DDBJ whole genome shotgun (WGS) entry which is preliminary data.</text>
</comment>
<dbReference type="EMBL" id="JARDXE010000014">
    <property type="protein sequence ID" value="MDE8647588.1"/>
    <property type="molecule type" value="Genomic_DNA"/>
</dbReference>
<reference evidence="1" key="1">
    <citation type="submission" date="2023-02" db="EMBL/GenBank/DDBJ databases">
        <title>A novel hydrolase synthesized by Rhodococcus erythropolis HQ is responsible for the detoxification of Zearalenone.</title>
        <authorList>
            <person name="Hu J."/>
            <person name="Xu J."/>
        </authorList>
    </citation>
    <scope>NUCLEOTIDE SEQUENCE</scope>
    <source>
        <strain evidence="1">HQ</strain>
    </source>
</reference>
<evidence type="ECO:0000313" key="1">
    <source>
        <dbReference type="EMBL" id="MDE8647588.1"/>
    </source>
</evidence>
<dbReference type="AlphaFoldDB" id="A0AAW6LT08"/>
<proteinExistence type="predicted"/>